<dbReference type="Pfam" id="PF00384">
    <property type="entry name" value="Molybdopterin"/>
    <property type="match status" value="1"/>
</dbReference>
<comment type="similarity">
    <text evidence="2">Belongs to the prokaryotic molybdopterin-containing oxidoreductase family.</text>
</comment>
<dbReference type="SUPFAM" id="SSF50692">
    <property type="entry name" value="ADC-like"/>
    <property type="match status" value="1"/>
</dbReference>
<reference evidence="9 10" key="1">
    <citation type="submission" date="2016-10" db="EMBL/GenBank/DDBJ databases">
        <authorList>
            <person name="de Groot N.N."/>
        </authorList>
    </citation>
    <scope>NUCLEOTIDE SEQUENCE [LARGE SCALE GENOMIC DNA]</scope>
    <source>
        <strain evidence="9 10">CPCC 100156</strain>
    </source>
</reference>
<name>A0A1G7BD29_9PROT</name>
<dbReference type="Gene3D" id="3.40.228.10">
    <property type="entry name" value="Dimethylsulfoxide Reductase, domain 2"/>
    <property type="match status" value="1"/>
</dbReference>
<evidence type="ECO:0000256" key="3">
    <source>
        <dbReference type="ARBA" id="ARBA00022505"/>
    </source>
</evidence>
<evidence type="ECO:0000313" key="10">
    <source>
        <dbReference type="Proteomes" id="UP000198925"/>
    </source>
</evidence>
<dbReference type="Pfam" id="PF01568">
    <property type="entry name" value="Molydop_binding"/>
    <property type="match status" value="1"/>
</dbReference>
<comment type="cofactor">
    <cofactor evidence="1">
        <name>Mo-bis(molybdopterin guanine dinucleotide)</name>
        <dbReference type="ChEBI" id="CHEBI:60539"/>
    </cofactor>
</comment>
<accession>A0A1G7BD29</accession>
<protein>
    <submittedName>
        <fullName evidence="9">Anaerobic selenocysteine-containing dehydrogenase</fullName>
    </submittedName>
</protein>
<sequence>MTIRAEWAAAGTLPFLAGEAILPTRAQPLASHAPTRRTTVRGDTLRGMTASIIPSTCWECGTLCGALLTLDESGRVARIAPNPAHPTSKGAFCVKGIRGLQDWTDHPDRLLHPLRRVGERGSGQWQRVSWDAALDELADGLAAVRSKHGPLALVGAVSGAFFSRGAVVALLLRSLGSPNWMINQDLCGGCRAVSDRLTGLNIGRGEDIEATRCTLLVGRNPHAADPIQWAELRRAKARGARLVVLDPFRTPAAEMADVWMQPRPGTDGAIGLALLHAMIRDRAYDTDFVARWCHGFEALAERVAPCTPDWAAAIAGVPAEAIERAAKLYAEGPSCFVGGHGIDAASNGVQTYRAFHALVAISGNLDRPGGNRRVKKPAGFRTYLELLHEPRFRLPEAIERQTIGADAYPLWAGPEGWQTACHNPSVIEAMLTGRPYPVRAAYVSGVNIAVTYPDARRTLAALRSLEVLAVAAHTMTPTAAIADLVLPKTTTLEEEEVTLDPSGPNIAYTAAVPARGEARNDLEIAVDLLDRLRARGALTAELLPWRSQAEFNAFLLGDSGVSLAGLRRDGYAHFPYELGDFARRGFATPSGKLELYSEIAARHGLDPLPGFLPPPSAAAPDHALLLQTGFREKTYHHSRFRDQAWARKVSPDPEIRLHPDTAAACGVTEGDWVEVELPGGPGACRLRVTITDRTQPGVLTTGMGWWLPEAPGPEFAALDINVNAALSYRGATDPMSGSVDIGALPCRLRVVHHAGMQDA</sequence>
<evidence type="ECO:0000256" key="5">
    <source>
        <dbReference type="ARBA" id="ARBA00023002"/>
    </source>
</evidence>
<dbReference type="GO" id="GO:0051536">
    <property type="term" value="F:iron-sulfur cluster binding"/>
    <property type="evidence" value="ECO:0007669"/>
    <property type="project" value="UniProtKB-KW"/>
</dbReference>
<evidence type="ECO:0000256" key="4">
    <source>
        <dbReference type="ARBA" id="ARBA00022723"/>
    </source>
</evidence>
<keyword evidence="4" id="KW-0479">Metal-binding</keyword>
<dbReference type="InterPro" id="IPR006656">
    <property type="entry name" value="Mopterin_OxRdtase"/>
</dbReference>
<dbReference type="InterPro" id="IPR006657">
    <property type="entry name" value="MoPterin_dinucl-bd_dom"/>
</dbReference>
<dbReference type="PANTHER" id="PTHR43742">
    <property type="entry name" value="TRIMETHYLAMINE-N-OXIDE REDUCTASE"/>
    <property type="match status" value="1"/>
</dbReference>
<gene>
    <name evidence="9" type="ORF">SAMN04487779_102416</name>
</gene>
<keyword evidence="6" id="KW-0408">Iron</keyword>
<dbReference type="InterPro" id="IPR009010">
    <property type="entry name" value="Asp_de-COase-like_dom_sf"/>
</dbReference>
<keyword evidence="7" id="KW-0411">Iron-sulfur</keyword>
<evidence type="ECO:0000259" key="8">
    <source>
        <dbReference type="PROSITE" id="PS51669"/>
    </source>
</evidence>
<keyword evidence="3" id="KW-0500">Molybdenum</keyword>
<dbReference type="InterPro" id="IPR006963">
    <property type="entry name" value="Mopterin_OxRdtase_4Fe-4S_dom"/>
</dbReference>
<dbReference type="STRING" id="938405.SAMN02927895_04620"/>
<dbReference type="GO" id="GO:0043546">
    <property type="term" value="F:molybdopterin cofactor binding"/>
    <property type="evidence" value="ECO:0007669"/>
    <property type="project" value="InterPro"/>
</dbReference>
<dbReference type="PROSITE" id="PS51669">
    <property type="entry name" value="4FE4S_MOW_BIS_MGD"/>
    <property type="match status" value="1"/>
</dbReference>
<evidence type="ECO:0000256" key="2">
    <source>
        <dbReference type="ARBA" id="ARBA00010312"/>
    </source>
</evidence>
<dbReference type="Gene3D" id="2.20.25.90">
    <property type="entry name" value="ADC-like domains"/>
    <property type="match status" value="1"/>
</dbReference>
<evidence type="ECO:0000256" key="7">
    <source>
        <dbReference type="ARBA" id="ARBA00023014"/>
    </source>
</evidence>
<evidence type="ECO:0000256" key="6">
    <source>
        <dbReference type="ARBA" id="ARBA00023004"/>
    </source>
</evidence>
<dbReference type="Proteomes" id="UP000198925">
    <property type="component" value="Unassembled WGS sequence"/>
</dbReference>
<keyword evidence="10" id="KW-1185">Reference proteome</keyword>
<dbReference type="GO" id="GO:0016491">
    <property type="term" value="F:oxidoreductase activity"/>
    <property type="evidence" value="ECO:0007669"/>
    <property type="project" value="UniProtKB-KW"/>
</dbReference>
<dbReference type="PANTHER" id="PTHR43742:SF6">
    <property type="entry name" value="OXIDOREDUCTASE YYAE-RELATED"/>
    <property type="match status" value="1"/>
</dbReference>
<dbReference type="InterPro" id="IPR006655">
    <property type="entry name" value="Mopterin_OxRdtase_prok_CS"/>
</dbReference>
<dbReference type="AlphaFoldDB" id="A0A1G7BD29"/>
<keyword evidence="5" id="KW-0560">Oxidoreductase</keyword>
<evidence type="ECO:0000313" key="9">
    <source>
        <dbReference type="EMBL" id="SDE24256.1"/>
    </source>
</evidence>
<dbReference type="EMBL" id="FMZX01000024">
    <property type="protein sequence ID" value="SDE24256.1"/>
    <property type="molecule type" value="Genomic_DNA"/>
</dbReference>
<dbReference type="InterPro" id="IPR050612">
    <property type="entry name" value="Prok_Mopterin_Oxidored"/>
</dbReference>
<dbReference type="Gene3D" id="3.40.50.740">
    <property type="match status" value="1"/>
</dbReference>
<dbReference type="GO" id="GO:0046872">
    <property type="term" value="F:metal ion binding"/>
    <property type="evidence" value="ECO:0007669"/>
    <property type="project" value="UniProtKB-KW"/>
</dbReference>
<feature type="domain" description="4Fe-4S Mo/W bis-MGD-type" evidence="8">
    <location>
        <begin position="50"/>
        <end position="107"/>
    </location>
</feature>
<dbReference type="PROSITE" id="PS00490">
    <property type="entry name" value="MOLYBDOPTERIN_PROK_2"/>
    <property type="match status" value="1"/>
</dbReference>
<dbReference type="SMART" id="SM00926">
    <property type="entry name" value="Molybdop_Fe4S4"/>
    <property type="match status" value="1"/>
</dbReference>
<dbReference type="Pfam" id="PF04879">
    <property type="entry name" value="Molybdop_Fe4S4"/>
    <property type="match status" value="1"/>
</dbReference>
<organism evidence="9 10">
    <name type="scientific">Belnapia rosea</name>
    <dbReference type="NCBI Taxonomy" id="938405"/>
    <lineage>
        <taxon>Bacteria</taxon>
        <taxon>Pseudomonadati</taxon>
        <taxon>Pseudomonadota</taxon>
        <taxon>Alphaproteobacteria</taxon>
        <taxon>Acetobacterales</taxon>
        <taxon>Roseomonadaceae</taxon>
        <taxon>Belnapia</taxon>
    </lineage>
</organism>
<evidence type="ECO:0000256" key="1">
    <source>
        <dbReference type="ARBA" id="ARBA00001942"/>
    </source>
</evidence>
<dbReference type="SUPFAM" id="SSF53706">
    <property type="entry name" value="Formate dehydrogenase/DMSO reductase, domains 1-3"/>
    <property type="match status" value="1"/>
</dbReference>
<dbReference type="Gene3D" id="2.40.40.20">
    <property type="match status" value="1"/>
</dbReference>
<proteinExistence type="inferred from homology"/>